<feature type="signal peptide" evidence="2">
    <location>
        <begin position="1"/>
        <end position="24"/>
    </location>
</feature>
<sequence>MRAVPVLACCLMVGLAAGLAPSDASSEELTGPAAASAAGGGPGDAGAADAPELEAAAAALAGLLAAGAGDAPPPYARQRRGGGGGNGPTTIDAGDSPDWIMGLGKRDARYTPYISVGVLSNMQQFFDNLRNNLESLESLPKEEREVLLGQSAAASAEQERAFRPRATAAYLHALRNHRPSHKIRNFVAEPEPASLRGSNHYDPNWLWTGLGRRR</sequence>
<reference evidence="3 4" key="1">
    <citation type="submission" date="2024-03" db="EMBL/GenBank/DDBJ databases">
        <title>The genome assembly and annotation of the cricket Gryllus longicercus Weissman &amp; Gray.</title>
        <authorList>
            <person name="Szrajer S."/>
            <person name="Gray D."/>
            <person name="Ylla G."/>
        </authorList>
    </citation>
    <scope>NUCLEOTIDE SEQUENCE [LARGE SCALE GENOMIC DNA]</scope>
    <source>
        <strain evidence="3">DAG 2021-001</strain>
        <tissue evidence="3">Whole body minus gut</tissue>
    </source>
</reference>
<accession>A0AAN9W2H6</accession>
<feature type="region of interest" description="Disordered" evidence="1">
    <location>
        <begin position="71"/>
        <end position="97"/>
    </location>
</feature>
<protein>
    <submittedName>
        <fullName evidence="3">Uncharacterized protein</fullName>
    </submittedName>
</protein>
<dbReference type="Proteomes" id="UP001378592">
    <property type="component" value="Unassembled WGS sequence"/>
</dbReference>
<evidence type="ECO:0000256" key="2">
    <source>
        <dbReference type="SAM" id="SignalP"/>
    </source>
</evidence>
<feature type="chain" id="PRO_5043045886" evidence="2">
    <location>
        <begin position="25"/>
        <end position="214"/>
    </location>
</feature>
<gene>
    <name evidence="3" type="ORF">R5R35_014099</name>
</gene>
<proteinExistence type="predicted"/>
<evidence type="ECO:0000256" key="1">
    <source>
        <dbReference type="SAM" id="MobiDB-lite"/>
    </source>
</evidence>
<feature type="region of interest" description="Disordered" evidence="1">
    <location>
        <begin position="22"/>
        <end position="48"/>
    </location>
</feature>
<evidence type="ECO:0000313" key="3">
    <source>
        <dbReference type="EMBL" id="KAK7871037.1"/>
    </source>
</evidence>
<dbReference type="EMBL" id="JAZDUA010000047">
    <property type="protein sequence ID" value="KAK7871037.1"/>
    <property type="molecule type" value="Genomic_DNA"/>
</dbReference>
<name>A0AAN9W2H6_9ORTH</name>
<comment type="caution">
    <text evidence="3">The sequence shown here is derived from an EMBL/GenBank/DDBJ whole genome shotgun (WGS) entry which is preliminary data.</text>
</comment>
<keyword evidence="4" id="KW-1185">Reference proteome</keyword>
<keyword evidence="2" id="KW-0732">Signal</keyword>
<organism evidence="3 4">
    <name type="scientific">Gryllus longicercus</name>
    <dbReference type="NCBI Taxonomy" id="2509291"/>
    <lineage>
        <taxon>Eukaryota</taxon>
        <taxon>Metazoa</taxon>
        <taxon>Ecdysozoa</taxon>
        <taxon>Arthropoda</taxon>
        <taxon>Hexapoda</taxon>
        <taxon>Insecta</taxon>
        <taxon>Pterygota</taxon>
        <taxon>Neoptera</taxon>
        <taxon>Polyneoptera</taxon>
        <taxon>Orthoptera</taxon>
        <taxon>Ensifera</taxon>
        <taxon>Gryllidea</taxon>
        <taxon>Grylloidea</taxon>
        <taxon>Gryllidae</taxon>
        <taxon>Gryllinae</taxon>
        <taxon>Gryllus</taxon>
    </lineage>
</organism>
<evidence type="ECO:0000313" key="4">
    <source>
        <dbReference type="Proteomes" id="UP001378592"/>
    </source>
</evidence>
<dbReference type="AlphaFoldDB" id="A0AAN9W2H6"/>